<comment type="caution">
    <text evidence="5">The sequence shown here is derived from an EMBL/GenBank/DDBJ whole genome shotgun (WGS) entry which is preliminary data.</text>
</comment>
<dbReference type="InterPro" id="IPR010998">
    <property type="entry name" value="Integrase_recombinase_N"/>
</dbReference>
<evidence type="ECO:0000313" key="6">
    <source>
        <dbReference type="Proteomes" id="UP001596023"/>
    </source>
</evidence>
<evidence type="ECO:0000256" key="3">
    <source>
        <dbReference type="ARBA" id="ARBA00023172"/>
    </source>
</evidence>
<organism evidence="5 6">
    <name type="scientific">Dysgonomonas termitidis</name>
    <dbReference type="NCBI Taxonomy" id="1516126"/>
    <lineage>
        <taxon>Bacteria</taxon>
        <taxon>Pseudomonadati</taxon>
        <taxon>Bacteroidota</taxon>
        <taxon>Bacteroidia</taxon>
        <taxon>Bacteroidales</taxon>
        <taxon>Dysgonomonadaceae</taxon>
        <taxon>Dysgonomonas</taxon>
    </lineage>
</organism>
<keyword evidence="6" id="KW-1185">Reference proteome</keyword>
<dbReference type="PROSITE" id="PS51898">
    <property type="entry name" value="TYR_RECOMBINASE"/>
    <property type="match status" value="1"/>
</dbReference>
<evidence type="ECO:0000259" key="4">
    <source>
        <dbReference type="PROSITE" id="PS51898"/>
    </source>
</evidence>
<evidence type="ECO:0000256" key="2">
    <source>
        <dbReference type="ARBA" id="ARBA00023125"/>
    </source>
</evidence>
<keyword evidence="2" id="KW-0238">DNA-binding</keyword>
<reference evidence="6" key="1">
    <citation type="journal article" date="2019" name="Int. J. Syst. Evol. Microbiol.">
        <title>The Global Catalogue of Microorganisms (GCM) 10K type strain sequencing project: providing services to taxonomists for standard genome sequencing and annotation.</title>
        <authorList>
            <consortium name="The Broad Institute Genomics Platform"/>
            <consortium name="The Broad Institute Genome Sequencing Center for Infectious Disease"/>
            <person name="Wu L."/>
            <person name="Ma J."/>
        </authorList>
    </citation>
    <scope>NUCLEOTIDE SEQUENCE [LARGE SCALE GENOMIC DNA]</scope>
    <source>
        <strain evidence="6">CCUG 66188</strain>
    </source>
</reference>
<dbReference type="RefSeq" id="WP_379993328.1">
    <property type="nucleotide sequence ID" value="NZ_JBHSGN010000002.1"/>
</dbReference>
<comment type="similarity">
    <text evidence="1">Belongs to the 'phage' integrase family.</text>
</comment>
<keyword evidence="3" id="KW-0233">DNA recombination</keyword>
<sequence length="391" mass="45752">MKDYTMRFIFDRKNETGFRDNEKKGKSEKHPKRKLKETGLLQIEVRKDGTDKRVYISTNLRIKPEQFSDKNGFTCKNNDNAKSITGKAHSRFREIDIFVSSDKCPSIEYVKYWDKQDFSAISVVEFINSELRRTNASVAVVEYNHSFIRRLEEYGKIKTFEDITYDNIIGLDAVLRKYIISEPTLYKRHSLFKGYIREAINRGLFKGPNPYSLFKNKKGKSKDPIFLTEEEINKLKEYQPNYGYLERTKDLFLFQCFSGLAYADLMKFSKESIKEIDGYRAIQSNREKNDENFITLFLPEAETIANKYKYELPKVTNQKYNEYLKEVAMGAGINKPLVSHSARHTFATYLLNKDIPVETVSRALGHSNIRQTQHYARLLGKKVIDDMKKLL</sequence>
<dbReference type="EMBL" id="JBHSGN010000002">
    <property type="protein sequence ID" value="MFC4672146.1"/>
    <property type="molecule type" value="Genomic_DNA"/>
</dbReference>
<gene>
    <name evidence="5" type="ORF">ACFO6W_00415</name>
</gene>
<dbReference type="Gene3D" id="1.10.443.10">
    <property type="entry name" value="Intergrase catalytic core"/>
    <property type="match status" value="1"/>
</dbReference>
<proteinExistence type="inferred from homology"/>
<dbReference type="Gene3D" id="1.10.150.130">
    <property type="match status" value="1"/>
</dbReference>
<protein>
    <submittedName>
        <fullName evidence="5">Site-specific integrase</fullName>
    </submittedName>
</protein>
<dbReference type="PANTHER" id="PTHR30349">
    <property type="entry name" value="PHAGE INTEGRASE-RELATED"/>
    <property type="match status" value="1"/>
</dbReference>
<dbReference type="SUPFAM" id="SSF56349">
    <property type="entry name" value="DNA breaking-rejoining enzymes"/>
    <property type="match status" value="1"/>
</dbReference>
<dbReference type="InterPro" id="IPR011010">
    <property type="entry name" value="DNA_brk_join_enz"/>
</dbReference>
<dbReference type="Pfam" id="PF00589">
    <property type="entry name" value="Phage_integrase"/>
    <property type="match status" value="1"/>
</dbReference>
<dbReference type="InterPro" id="IPR013762">
    <property type="entry name" value="Integrase-like_cat_sf"/>
</dbReference>
<dbReference type="InterPro" id="IPR050090">
    <property type="entry name" value="Tyrosine_recombinase_XerCD"/>
</dbReference>
<dbReference type="CDD" id="cd01185">
    <property type="entry name" value="INTN1_C_like"/>
    <property type="match status" value="1"/>
</dbReference>
<name>A0ABV9KQF5_9BACT</name>
<evidence type="ECO:0000256" key="1">
    <source>
        <dbReference type="ARBA" id="ARBA00008857"/>
    </source>
</evidence>
<evidence type="ECO:0000313" key="5">
    <source>
        <dbReference type="EMBL" id="MFC4672146.1"/>
    </source>
</evidence>
<dbReference type="PANTHER" id="PTHR30349:SF64">
    <property type="entry name" value="PROPHAGE INTEGRASE INTD-RELATED"/>
    <property type="match status" value="1"/>
</dbReference>
<dbReference type="InterPro" id="IPR002104">
    <property type="entry name" value="Integrase_catalytic"/>
</dbReference>
<dbReference type="Proteomes" id="UP001596023">
    <property type="component" value="Unassembled WGS sequence"/>
</dbReference>
<feature type="domain" description="Tyr recombinase" evidence="4">
    <location>
        <begin position="222"/>
        <end position="391"/>
    </location>
</feature>
<accession>A0ABV9KQF5</accession>